<protein>
    <submittedName>
        <fullName evidence="6">RNA polymerase sigma factor (Sigma-70 family)</fullName>
    </submittedName>
</protein>
<evidence type="ECO:0000313" key="7">
    <source>
        <dbReference type="Proteomes" id="UP000245697"/>
    </source>
</evidence>
<dbReference type="EMBL" id="QGGR01000021">
    <property type="protein sequence ID" value="PWK39829.1"/>
    <property type="molecule type" value="Genomic_DNA"/>
</dbReference>
<dbReference type="SUPFAM" id="SSF88659">
    <property type="entry name" value="Sigma3 and sigma4 domains of RNA polymerase sigma factors"/>
    <property type="match status" value="1"/>
</dbReference>
<feature type="domain" description="RNA polymerase sigma-70 region 4" evidence="5">
    <location>
        <begin position="42"/>
        <end position="79"/>
    </location>
</feature>
<comment type="caution">
    <text evidence="6">The sequence shown here is derived from an EMBL/GenBank/DDBJ whole genome shotgun (WGS) entry which is preliminary data.</text>
</comment>
<evidence type="ECO:0000313" key="6">
    <source>
        <dbReference type="EMBL" id="PWK39829.1"/>
    </source>
</evidence>
<dbReference type="PANTHER" id="PTHR30385">
    <property type="entry name" value="SIGMA FACTOR F FLAGELLAR"/>
    <property type="match status" value="1"/>
</dbReference>
<dbReference type="InterPro" id="IPR007630">
    <property type="entry name" value="RNA_pol_sigma70_r4"/>
</dbReference>
<dbReference type="Pfam" id="PF04545">
    <property type="entry name" value="Sigma70_r4"/>
    <property type="match status" value="1"/>
</dbReference>
<organism evidence="6 7">
    <name type="scientific">Actinoplanes xinjiangensis</name>
    <dbReference type="NCBI Taxonomy" id="512350"/>
    <lineage>
        <taxon>Bacteria</taxon>
        <taxon>Bacillati</taxon>
        <taxon>Actinomycetota</taxon>
        <taxon>Actinomycetes</taxon>
        <taxon>Micromonosporales</taxon>
        <taxon>Micromonosporaceae</taxon>
        <taxon>Actinoplanes</taxon>
    </lineage>
</organism>
<reference evidence="6 7" key="1">
    <citation type="submission" date="2018-05" db="EMBL/GenBank/DDBJ databases">
        <title>Genomic Encyclopedia of Archaeal and Bacterial Type Strains, Phase II (KMG-II): from individual species to whole genera.</title>
        <authorList>
            <person name="Goeker M."/>
        </authorList>
    </citation>
    <scope>NUCLEOTIDE SEQUENCE [LARGE SCALE GENOMIC DNA]</scope>
    <source>
        <strain evidence="6 7">DSM 45184</strain>
    </source>
</reference>
<keyword evidence="3" id="KW-0238">DNA-binding</keyword>
<dbReference type="InterPro" id="IPR014284">
    <property type="entry name" value="RNA_pol_sigma-70_dom"/>
</dbReference>
<evidence type="ECO:0000256" key="2">
    <source>
        <dbReference type="ARBA" id="ARBA00023082"/>
    </source>
</evidence>
<dbReference type="CDD" id="cd06171">
    <property type="entry name" value="Sigma70_r4"/>
    <property type="match status" value="1"/>
</dbReference>
<dbReference type="InterPro" id="IPR013324">
    <property type="entry name" value="RNA_pol_sigma_r3/r4-like"/>
</dbReference>
<evidence type="ECO:0000256" key="3">
    <source>
        <dbReference type="ARBA" id="ARBA00023125"/>
    </source>
</evidence>
<proteinExistence type="predicted"/>
<dbReference type="GO" id="GO:0016987">
    <property type="term" value="F:sigma factor activity"/>
    <property type="evidence" value="ECO:0007669"/>
    <property type="project" value="UniProtKB-KW"/>
</dbReference>
<dbReference type="NCBIfam" id="TIGR02937">
    <property type="entry name" value="sigma70-ECF"/>
    <property type="match status" value="1"/>
</dbReference>
<evidence type="ECO:0000256" key="4">
    <source>
        <dbReference type="ARBA" id="ARBA00023163"/>
    </source>
</evidence>
<keyword evidence="1" id="KW-0805">Transcription regulation</keyword>
<dbReference type="GO" id="GO:0003677">
    <property type="term" value="F:DNA binding"/>
    <property type="evidence" value="ECO:0007669"/>
    <property type="project" value="UniProtKB-KW"/>
</dbReference>
<dbReference type="AlphaFoldDB" id="A0A316F3H6"/>
<dbReference type="OrthoDB" id="4319700at2"/>
<keyword evidence="2" id="KW-0731">Sigma factor</keyword>
<gene>
    <name evidence="6" type="ORF">BC793_12196</name>
</gene>
<keyword evidence="4" id="KW-0804">Transcription</keyword>
<dbReference type="Gene3D" id="1.20.140.160">
    <property type="match status" value="1"/>
</dbReference>
<dbReference type="RefSeq" id="WP_158319457.1">
    <property type="nucleotide sequence ID" value="NZ_BONA01000076.1"/>
</dbReference>
<evidence type="ECO:0000256" key="1">
    <source>
        <dbReference type="ARBA" id="ARBA00023015"/>
    </source>
</evidence>
<dbReference type="Proteomes" id="UP000245697">
    <property type="component" value="Unassembled WGS sequence"/>
</dbReference>
<accession>A0A316F3H6</accession>
<dbReference type="GO" id="GO:0006352">
    <property type="term" value="P:DNA-templated transcription initiation"/>
    <property type="evidence" value="ECO:0007669"/>
    <property type="project" value="InterPro"/>
</dbReference>
<evidence type="ECO:0000259" key="5">
    <source>
        <dbReference type="Pfam" id="PF04545"/>
    </source>
</evidence>
<keyword evidence="7" id="KW-1185">Reference proteome</keyword>
<dbReference type="PANTHER" id="PTHR30385:SF4">
    <property type="entry name" value="RNA POLYMERASE SIGMA-E FACTOR"/>
    <property type="match status" value="1"/>
</dbReference>
<sequence length="80" mass="9063">MASLSEPSALQTDIDLAETIGEEDPGYRTVDQHLDICHAFLDLDEREQRIVALYYYGNLTQAEIGRQLGVSQMHISRLLQ</sequence>
<name>A0A316F3H6_9ACTN</name>